<keyword evidence="2" id="KW-0472">Membrane</keyword>
<feature type="compositionally biased region" description="Basic and acidic residues" evidence="1">
    <location>
        <begin position="10"/>
        <end position="19"/>
    </location>
</feature>
<sequence>MDQQRTPAQRRAEAAERAQRRAQRRGTPAPPVYTELFGDDPEAPNPAPAPAAAAATPPDRPDAPARTDAAPGASAPRPPRRRRAAAAAAPASSAVQRRRLQAGLGVAGLVAVVVWVAGLGDDKQTSAKTAKAGAAAETLPQLPGGGRRLFPDRRVVAFAGNPRDDGLGALGVGTSSSMLAKLKRQAKPYARKTRPVLPALELITSIATASPGAKGDHVIRADAETIDRYLRLARKAGALLLLDVQPGLVDFPRELNRLRPWLKEPDVGLAIDPEWRVEPGQLPGQVIGSVSAQEVNATSADLAAIVRQYKLPEKLFVVHQFTEGMVRDPGLLIKRPGLATVFNVDGVGGRAAKVAKYTSLAAGKPGYRHGFKLFYEEDTGLMKPGSVMAMTPRPDLIVYE</sequence>
<dbReference type="AlphaFoldDB" id="A0AAU7B306"/>
<feature type="region of interest" description="Disordered" evidence="1">
    <location>
        <begin position="1"/>
        <end position="95"/>
    </location>
</feature>
<name>A0AAU7B306_9ACTN</name>
<accession>A0AAU7B306</accession>
<dbReference type="KEGG" id="parq:DSM112329_04818"/>
<evidence type="ECO:0000256" key="2">
    <source>
        <dbReference type="SAM" id="Phobius"/>
    </source>
</evidence>
<reference evidence="3" key="1">
    <citation type="submission" date="2022-12" db="EMBL/GenBank/DDBJ databases">
        <title>Paraconexibacter alkalitolerans sp. nov. and Baekduia alba sp. nov., isolated from soil and emended description of the genera Paraconexibacter (Chun et al., 2020) and Baekduia (An et al., 2020).</title>
        <authorList>
            <person name="Vieira S."/>
            <person name="Huber K.J."/>
            <person name="Geppert A."/>
            <person name="Wolf J."/>
            <person name="Neumann-Schaal M."/>
            <person name="Muesken M."/>
            <person name="Overmann J."/>
        </authorList>
    </citation>
    <scope>NUCLEOTIDE SEQUENCE</scope>
    <source>
        <strain evidence="3">AEG42_29</strain>
    </source>
</reference>
<feature type="transmembrane region" description="Helical" evidence="2">
    <location>
        <begin position="102"/>
        <end position="120"/>
    </location>
</feature>
<feature type="compositionally biased region" description="Low complexity" evidence="1">
    <location>
        <begin position="85"/>
        <end position="94"/>
    </location>
</feature>
<gene>
    <name evidence="3" type="ORF">DSM112329_04818</name>
</gene>
<dbReference type="RefSeq" id="WP_354699111.1">
    <property type="nucleotide sequence ID" value="NZ_CP114014.1"/>
</dbReference>
<protein>
    <submittedName>
        <fullName evidence="3">Uncharacterized protein</fullName>
    </submittedName>
</protein>
<keyword evidence="2" id="KW-1133">Transmembrane helix</keyword>
<evidence type="ECO:0000256" key="1">
    <source>
        <dbReference type="SAM" id="MobiDB-lite"/>
    </source>
</evidence>
<feature type="compositionally biased region" description="Low complexity" evidence="1">
    <location>
        <begin position="66"/>
        <end position="75"/>
    </location>
</feature>
<keyword evidence="2" id="KW-0812">Transmembrane</keyword>
<dbReference type="EMBL" id="CP114014">
    <property type="protein sequence ID" value="XAY07924.1"/>
    <property type="molecule type" value="Genomic_DNA"/>
</dbReference>
<organism evidence="3">
    <name type="scientific">Paraconexibacter sp. AEG42_29</name>
    <dbReference type="NCBI Taxonomy" id="2997339"/>
    <lineage>
        <taxon>Bacteria</taxon>
        <taxon>Bacillati</taxon>
        <taxon>Actinomycetota</taxon>
        <taxon>Thermoleophilia</taxon>
        <taxon>Solirubrobacterales</taxon>
        <taxon>Paraconexibacteraceae</taxon>
        <taxon>Paraconexibacter</taxon>
    </lineage>
</organism>
<evidence type="ECO:0000313" key="3">
    <source>
        <dbReference type="EMBL" id="XAY07924.1"/>
    </source>
</evidence>
<proteinExistence type="predicted"/>